<dbReference type="KEGG" id="amyt:AMYT_0405"/>
<name>A0AAX2AFV5_9BACT</name>
<reference evidence="2 3" key="1">
    <citation type="submission" date="2017-09" db="EMBL/GenBank/DDBJ databases">
        <title>Genomics of the genus Arcobacter.</title>
        <authorList>
            <person name="Perez-Cataluna A."/>
            <person name="Figueras M.J."/>
            <person name="Salas-Masso N."/>
        </authorList>
    </citation>
    <scope>NUCLEOTIDE SEQUENCE [LARGE SCALE GENOMIC DNA]</scope>
    <source>
        <strain evidence="2 3">CECT 7386</strain>
    </source>
</reference>
<keyword evidence="1" id="KW-1133">Transmembrane helix</keyword>
<protein>
    <recommendedName>
        <fullName evidence="4">TRAP transporter, substrate binding protein, TAXI family</fullName>
    </recommendedName>
</protein>
<dbReference type="EMBL" id="NXID01000040">
    <property type="protein sequence ID" value="RXK15081.1"/>
    <property type="molecule type" value="Genomic_DNA"/>
</dbReference>
<evidence type="ECO:0000313" key="2">
    <source>
        <dbReference type="EMBL" id="RXK15081.1"/>
    </source>
</evidence>
<dbReference type="Gene3D" id="3.40.190.10">
    <property type="entry name" value="Periplasmic binding protein-like II"/>
    <property type="match status" value="2"/>
</dbReference>
<dbReference type="PANTHER" id="PTHR42941">
    <property type="entry name" value="SLL1037 PROTEIN"/>
    <property type="match status" value="1"/>
</dbReference>
<dbReference type="Proteomes" id="UP000290092">
    <property type="component" value="Unassembled WGS sequence"/>
</dbReference>
<keyword evidence="3" id="KW-1185">Reference proteome</keyword>
<dbReference type="NCBIfam" id="TIGR02122">
    <property type="entry name" value="TRAP_TAXI"/>
    <property type="match status" value="1"/>
</dbReference>
<comment type="caution">
    <text evidence="2">The sequence shown here is derived from an EMBL/GenBank/DDBJ whole genome shotgun (WGS) entry which is preliminary data.</text>
</comment>
<dbReference type="Pfam" id="PF16868">
    <property type="entry name" value="NMT1_3"/>
    <property type="match status" value="1"/>
</dbReference>
<keyword evidence="1" id="KW-0472">Membrane</keyword>
<evidence type="ECO:0008006" key="4">
    <source>
        <dbReference type="Google" id="ProtNLM"/>
    </source>
</evidence>
<evidence type="ECO:0000256" key="1">
    <source>
        <dbReference type="SAM" id="Phobius"/>
    </source>
</evidence>
<dbReference type="InterPro" id="IPR011852">
    <property type="entry name" value="TRAP_TAXI"/>
</dbReference>
<dbReference type="RefSeq" id="WP_114840901.1">
    <property type="nucleotide sequence ID" value="NZ_CP031219.1"/>
</dbReference>
<dbReference type="AlphaFoldDB" id="A0AAX2AFV5"/>
<dbReference type="PANTHER" id="PTHR42941:SF1">
    <property type="entry name" value="SLL1037 PROTEIN"/>
    <property type="match status" value="1"/>
</dbReference>
<feature type="transmembrane region" description="Helical" evidence="1">
    <location>
        <begin position="329"/>
        <end position="348"/>
    </location>
</feature>
<keyword evidence="1" id="KW-0812">Transmembrane</keyword>
<evidence type="ECO:0000313" key="3">
    <source>
        <dbReference type="Proteomes" id="UP000290092"/>
    </source>
</evidence>
<proteinExistence type="predicted"/>
<accession>A0AAX2AFV5</accession>
<gene>
    <name evidence="2" type="ORF">CP985_10490</name>
</gene>
<organism evidence="2 3">
    <name type="scientific">Malaciobacter mytili LMG 24559</name>
    <dbReference type="NCBI Taxonomy" id="1032238"/>
    <lineage>
        <taxon>Bacteria</taxon>
        <taxon>Pseudomonadati</taxon>
        <taxon>Campylobacterota</taxon>
        <taxon>Epsilonproteobacteria</taxon>
        <taxon>Campylobacterales</taxon>
        <taxon>Arcobacteraceae</taxon>
        <taxon>Malaciobacter</taxon>
    </lineage>
</organism>
<dbReference type="SUPFAM" id="SSF53850">
    <property type="entry name" value="Periplasmic binding protein-like II"/>
    <property type="match status" value="1"/>
</dbReference>
<sequence length="427" mass="49478">MKNRFFTISIPILLLIIASFYITSKFVKPAPKKEITIATGTEDGNYYKTALIYKELLEKEKVKVNLITSKGSMDNIKLLQENKADIAFMQNGSITAQEDNSIKAIASIYYEPLWVFYKNEGFKIDYIIQLITKKISIGEVGSGTQNLVSKILKDNGITKENSTILNYTNEKAKELLLKGELDTLFVVSSQNSEIVKELLANPNINILSFKRAKAYSRKYSYLESLTLYEGTLDLYKNLPDENINLLASAATLVVKDGFSEELIRIFLKKVKEVHNNKDLFAKQGEFPNILNMKLEVHDEAQIYFQNGDTWLEKIFPYWIASNIDRLKIFLIPLITLMLPLYKGVFPLYQWSMRSKIYKWYEEVKDFDKKIGTLNKQELELELEKIQKLQEEISKETKVPLSFMGEYYNLIMHINLIEQRIKTKLKLI</sequence>